<keyword evidence="1" id="KW-0472">Membrane</keyword>
<keyword evidence="1" id="KW-0812">Transmembrane</keyword>
<evidence type="ECO:0000313" key="2">
    <source>
        <dbReference type="EMBL" id="MFD1531974.1"/>
    </source>
</evidence>
<keyword evidence="3" id="KW-1185">Reference proteome</keyword>
<protein>
    <submittedName>
        <fullName evidence="2">Uncharacterized protein</fullName>
    </submittedName>
</protein>
<comment type="caution">
    <text evidence="2">The sequence shown here is derived from an EMBL/GenBank/DDBJ whole genome shotgun (WGS) entry which is preliminary data.</text>
</comment>
<accession>A0ABW4FPV9</accession>
<reference evidence="3" key="1">
    <citation type="journal article" date="2019" name="Int. J. Syst. Evol. Microbiol.">
        <title>The Global Catalogue of Microorganisms (GCM) 10K type strain sequencing project: providing services to taxonomists for standard genome sequencing and annotation.</title>
        <authorList>
            <consortium name="The Broad Institute Genomics Platform"/>
            <consortium name="The Broad Institute Genome Sequencing Center for Infectious Disease"/>
            <person name="Wu L."/>
            <person name="Ma J."/>
        </authorList>
    </citation>
    <scope>NUCLEOTIDE SEQUENCE [LARGE SCALE GENOMIC DNA]</scope>
    <source>
        <strain evidence="3">JCM 12165</strain>
    </source>
</reference>
<dbReference type="RefSeq" id="WP_343974597.1">
    <property type="nucleotide sequence ID" value="NZ_BAAAJG010000007.1"/>
</dbReference>
<sequence length="78" mass="7587">MPGPVLRDAVLRDPGLPDLSGNVAVVTGAGGGIGSGIALRFAAAGAAVVCVFLASPMARFVSGHDLVVDGGMAAVPSW</sequence>
<keyword evidence="1" id="KW-1133">Transmembrane helix</keyword>
<proteinExistence type="predicted"/>
<dbReference type="InterPro" id="IPR036291">
    <property type="entry name" value="NAD(P)-bd_dom_sf"/>
</dbReference>
<dbReference type="SUPFAM" id="SSF51735">
    <property type="entry name" value="NAD(P)-binding Rossmann-fold domains"/>
    <property type="match status" value="2"/>
</dbReference>
<feature type="transmembrane region" description="Helical" evidence="1">
    <location>
        <begin position="37"/>
        <end position="54"/>
    </location>
</feature>
<dbReference type="EMBL" id="JBHUCP010000016">
    <property type="protein sequence ID" value="MFD1531974.1"/>
    <property type="molecule type" value="Genomic_DNA"/>
</dbReference>
<dbReference type="PANTHER" id="PTHR42820">
    <property type="entry name" value="SHORT-CHAIN DEHYDROGENASE REDUCTASE"/>
    <property type="match status" value="1"/>
</dbReference>
<dbReference type="Gene3D" id="3.40.50.720">
    <property type="entry name" value="NAD(P)-binding Rossmann-like Domain"/>
    <property type="match status" value="2"/>
</dbReference>
<gene>
    <name evidence="2" type="ORF">ACFSCY_21310</name>
</gene>
<evidence type="ECO:0000256" key="1">
    <source>
        <dbReference type="SAM" id="Phobius"/>
    </source>
</evidence>
<dbReference type="PANTHER" id="PTHR42820:SF1">
    <property type="entry name" value="SHORT-CHAIN DEHYDROGENASE_REDUCTASE FAMILY PROTEIN"/>
    <property type="match status" value="1"/>
</dbReference>
<name>A0ABW4FPV9_9PSEU</name>
<dbReference type="Proteomes" id="UP001597145">
    <property type="component" value="Unassembled WGS sequence"/>
</dbReference>
<evidence type="ECO:0000313" key="3">
    <source>
        <dbReference type="Proteomes" id="UP001597145"/>
    </source>
</evidence>
<organism evidence="2 3">
    <name type="scientific">Pseudonocardia aurantiaca</name>
    <dbReference type="NCBI Taxonomy" id="75290"/>
    <lineage>
        <taxon>Bacteria</taxon>
        <taxon>Bacillati</taxon>
        <taxon>Actinomycetota</taxon>
        <taxon>Actinomycetes</taxon>
        <taxon>Pseudonocardiales</taxon>
        <taxon>Pseudonocardiaceae</taxon>
        <taxon>Pseudonocardia</taxon>
    </lineage>
</organism>